<protein>
    <submittedName>
        <fullName evidence="1">Uncharacterized protein</fullName>
    </submittedName>
</protein>
<proteinExistence type="predicted"/>
<dbReference type="AlphaFoldDB" id="A0A803QRV7"/>
<dbReference type="EnsemblPlants" id="evm.model.ctgX2.23">
    <property type="protein sequence ID" value="cds.evm.model.ctgX2.23"/>
    <property type="gene ID" value="evm.TU.ctgX2.23"/>
</dbReference>
<keyword evidence="2" id="KW-1185">Reference proteome</keyword>
<sequence length="232" mass="25000">MHSRALSRSWTPPQPLQLPALFHFGSQGTCLVHFSALGLVQSREHSGPYQGFGSKAGPKSKHLTTCFVCSRPDLDPNLSPTLFHWCCVKFPFKSKFTGKVGPSLSGSRVVQLSKDFDPLGHGPGPGPDRALWVQVPESVVFSSVPSPSSVLGTQALIRVWTTGLGLGFWVRVQLGGLEKCQSLESESKNLGLDPSQPFDQSGSWSESELLSDPYLGPSLSGIWVPYLGPGAR</sequence>
<organism evidence="1 2">
    <name type="scientific">Cannabis sativa</name>
    <name type="common">Hemp</name>
    <name type="synonym">Marijuana</name>
    <dbReference type="NCBI Taxonomy" id="3483"/>
    <lineage>
        <taxon>Eukaryota</taxon>
        <taxon>Viridiplantae</taxon>
        <taxon>Streptophyta</taxon>
        <taxon>Embryophyta</taxon>
        <taxon>Tracheophyta</taxon>
        <taxon>Spermatophyta</taxon>
        <taxon>Magnoliopsida</taxon>
        <taxon>eudicotyledons</taxon>
        <taxon>Gunneridae</taxon>
        <taxon>Pentapetalae</taxon>
        <taxon>rosids</taxon>
        <taxon>fabids</taxon>
        <taxon>Rosales</taxon>
        <taxon>Cannabaceae</taxon>
        <taxon>Cannabis</taxon>
    </lineage>
</organism>
<evidence type="ECO:0000313" key="1">
    <source>
        <dbReference type="EnsemblPlants" id="cds.evm.model.ctgX2.23"/>
    </source>
</evidence>
<reference evidence="1" key="1">
    <citation type="submission" date="2021-03" db="UniProtKB">
        <authorList>
            <consortium name="EnsemblPlants"/>
        </authorList>
    </citation>
    <scope>IDENTIFICATION</scope>
</reference>
<dbReference type="Gramene" id="evm.model.ctgX2.23">
    <property type="protein sequence ID" value="cds.evm.model.ctgX2.23"/>
    <property type="gene ID" value="evm.TU.ctgX2.23"/>
</dbReference>
<evidence type="ECO:0000313" key="2">
    <source>
        <dbReference type="Proteomes" id="UP000596661"/>
    </source>
</evidence>
<dbReference type="Proteomes" id="UP000596661">
    <property type="component" value="Unassembled WGS sequence"/>
</dbReference>
<name>A0A803QRV7_CANSA</name>
<accession>A0A803QRV7</accession>